<protein>
    <submittedName>
        <fullName evidence="1">Uncharacterized protein</fullName>
    </submittedName>
</protein>
<accession>A0A2B7Z3G3</accession>
<proteinExistence type="predicted"/>
<keyword evidence="2" id="KW-1185">Reference proteome</keyword>
<evidence type="ECO:0000313" key="1">
    <source>
        <dbReference type="EMBL" id="PGH27901.1"/>
    </source>
</evidence>
<gene>
    <name evidence="1" type="ORF">AJ80_00451</name>
</gene>
<dbReference type="EMBL" id="PDNA01000003">
    <property type="protein sequence ID" value="PGH27901.1"/>
    <property type="molecule type" value="Genomic_DNA"/>
</dbReference>
<dbReference type="AlphaFoldDB" id="A0A2B7Z3G3"/>
<comment type="caution">
    <text evidence="1">The sequence shown here is derived from an EMBL/GenBank/DDBJ whole genome shotgun (WGS) entry which is preliminary data.</text>
</comment>
<sequence>MSSATGDSGPLPVPDPMLDPYSDKLLSITLVTAEELGLVSYLMKSGTLAKFGICLLYASRIFHIEIAEDGVPHLPPNDSRYGITWSRTLTRKLCTGLSSIGSLEANIIAKFRR</sequence>
<evidence type="ECO:0000313" key="2">
    <source>
        <dbReference type="Proteomes" id="UP000224634"/>
    </source>
</evidence>
<organism evidence="1 2">
    <name type="scientific">Polytolypa hystricis (strain UAMH7299)</name>
    <dbReference type="NCBI Taxonomy" id="1447883"/>
    <lineage>
        <taxon>Eukaryota</taxon>
        <taxon>Fungi</taxon>
        <taxon>Dikarya</taxon>
        <taxon>Ascomycota</taxon>
        <taxon>Pezizomycotina</taxon>
        <taxon>Eurotiomycetes</taxon>
        <taxon>Eurotiomycetidae</taxon>
        <taxon>Onygenales</taxon>
        <taxon>Onygenales incertae sedis</taxon>
        <taxon>Polytolypa</taxon>
    </lineage>
</organism>
<dbReference type="Proteomes" id="UP000224634">
    <property type="component" value="Unassembled WGS sequence"/>
</dbReference>
<reference evidence="1 2" key="1">
    <citation type="submission" date="2017-10" db="EMBL/GenBank/DDBJ databases">
        <title>Comparative genomics in systemic dimorphic fungi from Ajellomycetaceae.</title>
        <authorList>
            <person name="Munoz J.F."/>
            <person name="Mcewen J.G."/>
            <person name="Clay O.K."/>
            <person name="Cuomo C.A."/>
        </authorList>
    </citation>
    <scope>NUCLEOTIDE SEQUENCE [LARGE SCALE GENOMIC DNA]</scope>
    <source>
        <strain evidence="1 2">UAMH7299</strain>
    </source>
</reference>
<name>A0A2B7Z3G3_POLH7</name>